<dbReference type="GO" id="GO:0003755">
    <property type="term" value="F:peptidyl-prolyl cis-trans isomerase activity"/>
    <property type="evidence" value="ECO:0007669"/>
    <property type="project" value="UniProtKB-UniRule"/>
</dbReference>
<feature type="domain" description="PPIase cyclophilin-type" evidence="5">
    <location>
        <begin position="32"/>
        <end position="191"/>
    </location>
</feature>
<keyword evidence="4" id="KW-0732">Signal</keyword>
<dbReference type="PROSITE" id="PS50072">
    <property type="entry name" value="CSA_PPIASE_2"/>
    <property type="match status" value="1"/>
</dbReference>
<keyword evidence="7" id="KW-1185">Reference proteome</keyword>
<dbReference type="Proteomes" id="UP000288716">
    <property type="component" value="Unassembled WGS sequence"/>
</dbReference>
<dbReference type="Gene3D" id="2.40.100.10">
    <property type="entry name" value="Cyclophilin-like"/>
    <property type="match status" value="1"/>
</dbReference>
<feature type="chain" id="PRO_5018809386" description="Peptidyl-prolyl cis-trans isomerase" evidence="4">
    <location>
        <begin position="23"/>
        <end position="203"/>
    </location>
</feature>
<dbReference type="GO" id="GO:0005737">
    <property type="term" value="C:cytoplasm"/>
    <property type="evidence" value="ECO:0007669"/>
    <property type="project" value="TreeGrafter"/>
</dbReference>
<dbReference type="InterPro" id="IPR024936">
    <property type="entry name" value="Cyclophilin-type_PPIase"/>
</dbReference>
<comment type="similarity">
    <text evidence="4">Belongs to the cyclophilin-type PPIase family.</text>
</comment>
<comment type="catalytic activity">
    <reaction evidence="1 4">
        <text>[protein]-peptidylproline (omega=180) = [protein]-peptidylproline (omega=0)</text>
        <dbReference type="Rhea" id="RHEA:16237"/>
        <dbReference type="Rhea" id="RHEA-COMP:10747"/>
        <dbReference type="Rhea" id="RHEA-COMP:10748"/>
        <dbReference type="ChEBI" id="CHEBI:83833"/>
        <dbReference type="ChEBI" id="CHEBI:83834"/>
        <dbReference type="EC" id="5.2.1.8"/>
    </reaction>
</comment>
<dbReference type="GO" id="GO:0016018">
    <property type="term" value="F:cyclosporin A binding"/>
    <property type="evidence" value="ECO:0007669"/>
    <property type="project" value="TreeGrafter"/>
</dbReference>
<evidence type="ECO:0000256" key="2">
    <source>
        <dbReference type="ARBA" id="ARBA00023110"/>
    </source>
</evidence>
<keyword evidence="2 4" id="KW-0697">Rotamase</keyword>
<dbReference type="AlphaFoldDB" id="A0A443S4H9"/>
<evidence type="ECO:0000313" key="6">
    <source>
        <dbReference type="EMBL" id="RWS22432.1"/>
    </source>
</evidence>
<dbReference type="GO" id="GO:0006457">
    <property type="term" value="P:protein folding"/>
    <property type="evidence" value="ECO:0007669"/>
    <property type="project" value="InterPro"/>
</dbReference>
<dbReference type="PANTHER" id="PTHR11071">
    <property type="entry name" value="PEPTIDYL-PROLYL CIS-TRANS ISOMERASE"/>
    <property type="match status" value="1"/>
</dbReference>
<dbReference type="SUPFAM" id="SSF50891">
    <property type="entry name" value="Cyclophilin-like"/>
    <property type="match status" value="1"/>
</dbReference>
<dbReference type="EC" id="5.2.1.8" evidence="4"/>
<dbReference type="Pfam" id="PF00160">
    <property type="entry name" value="Pro_isomerase"/>
    <property type="match status" value="1"/>
</dbReference>
<dbReference type="PANTHER" id="PTHR11071:SF559">
    <property type="entry name" value="PEPTIDYL-PROLYL CIS-TRANS ISOMERASE"/>
    <property type="match status" value="1"/>
</dbReference>
<dbReference type="InterPro" id="IPR020892">
    <property type="entry name" value="Cyclophilin-type_PPIase_CS"/>
</dbReference>
<dbReference type="OrthoDB" id="10064525at2759"/>
<proteinExistence type="inferred from homology"/>
<dbReference type="InterPro" id="IPR002130">
    <property type="entry name" value="Cyclophilin-type_PPIase_dom"/>
</dbReference>
<evidence type="ECO:0000259" key="5">
    <source>
        <dbReference type="PROSITE" id="PS50072"/>
    </source>
</evidence>
<dbReference type="PRINTS" id="PR00153">
    <property type="entry name" value="CSAPPISMRASE"/>
</dbReference>
<dbReference type="PIRSF" id="PIRSF001467">
    <property type="entry name" value="Peptidylpro_ismrse"/>
    <property type="match status" value="1"/>
</dbReference>
<evidence type="ECO:0000256" key="4">
    <source>
        <dbReference type="RuleBase" id="RU363019"/>
    </source>
</evidence>
<protein>
    <recommendedName>
        <fullName evidence="4">Peptidyl-prolyl cis-trans isomerase</fullName>
        <shortName evidence="4">PPIase</shortName>
        <ecNumber evidence="4">5.2.1.8</ecNumber>
    </recommendedName>
</protein>
<dbReference type="STRING" id="299467.A0A443S4H9"/>
<dbReference type="PROSITE" id="PS00170">
    <property type="entry name" value="CSA_PPIASE_1"/>
    <property type="match status" value="1"/>
</dbReference>
<evidence type="ECO:0000256" key="3">
    <source>
        <dbReference type="ARBA" id="ARBA00023235"/>
    </source>
</evidence>
<name>A0A443S4H9_9ACAR</name>
<sequence>MSAKVLTILLAVLVTIISMANALDVNATHKVTFQIKSNNENFGNITMVLFGSIVPKTVKNFATFATPAGFNGKTYKGSIFHRVIKKFMIQGGDMIKKDGTGSASIYGGRFDDENFTLKHSEPGLLSMANAGKNTNGCQFFITTVATAWLNDKHVVFGKVIDGMDVVHKIENVKTGAHDKPLHDVVIAETHVEEVQQKVTLKNQ</sequence>
<dbReference type="InterPro" id="IPR029000">
    <property type="entry name" value="Cyclophilin-like_dom_sf"/>
</dbReference>
<dbReference type="EMBL" id="NCKV01008827">
    <property type="protein sequence ID" value="RWS22432.1"/>
    <property type="molecule type" value="Genomic_DNA"/>
</dbReference>
<gene>
    <name evidence="6" type="ORF">B4U80_10247</name>
</gene>
<reference evidence="6 7" key="1">
    <citation type="journal article" date="2018" name="Gigascience">
        <title>Genomes of trombidid mites reveal novel predicted allergens and laterally-transferred genes associated with secondary metabolism.</title>
        <authorList>
            <person name="Dong X."/>
            <person name="Chaisiri K."/>
            <person name="Xia D."/>
            <person name="Armstrong S.D."/>
            <person name="Fang Y."/>
            <person name="Donnelly M.J."/>
            <person name="Kadowaki T."/>
            <person name="McGarry J.W."/>
            <person name="Darby A.C."/>
            <person name="Makepeace B.L."/>
        </authorList>
    </citation>
    <scope>NUCLEOTIDE SEQUENCE [LARGE SCALE GENOMIC DNA]</scope>
    <source>
        <strain evidence="6">UoL-UT</strain>
    </source>
</reference>
<evidence type="ECO:0000256" key="1">
    <source>
        <dbReference type="ARBA" id="ARBA00000971"/>
    </source>
</evidence>
<feature type="signal peptide" evidence="4">
    <location>
        <begin position="1"/>
        <end position="22"/>
    </location>
</feature>
<comment type="function">
    <text evidence="4">PPIases accelerate the folding of proteins. It catalyzes the cis-trans isomerization of proline imidic peptide bonds in oligopeptides.</text>
</comment>
<dbReference type="FunFam" id="2.40.100.10:FF:000001">
    <property type="entry name" value="Peptidyl-prolyl cis-trans isomerase"/>
    <property type="match status" value="1"/>
</dbReference>
<dbReference type="VEuPathDB" id="VectorBase:LDEU009608"/>
<evidence type="ECO:0000313" key="7">
    <source>
        <dbReference type="Proteomes" id="UP000288716"/>
    </source>
</evidence>
<organism evidence="6 7">
    <name type="scientific">Leptotrombidium deliense</name>
    <dbReference type="NCBI Taxonomy" id="299467"/>
    <lineage>
        <taxon>Eukaryota</taxon>
        <taxon>Metazoa</taxon>
        <taxon>Ecdysozoa</taxon>
        <taxon>Arthropoda</taxon>
        <taxon>Chelicerata</taxon>
        <taxon>Arachnida</taxon>
        <taxon>Acari</taxon>
        <taxon>Acariformes</taxon>
        <taxon>Trombidiformes</taxon>
        <taxon>Prostigmata</taxon>
        <taxon>Anystina</taxon>
        <taxon>Parasitengona</taxon>
        <taxon>Trombiculoidea</taxon>
        <taxon>Trombiculidae</taxon>
        <taxon>Leptotrombidium</taxon>
    </lineage>
</organism>
<keyword evidence="3 4" id="KW-0413">Isomerase</keyword>
<comment type="caution">
    <text evidence="6">The sequence shown here is derived from an EMBL/GenBank/DDBJ whole genome shotgun (WGS) entry which is preliminary data.</text>
</comment>
<accession>A0A443S4H9</accession>